<name>A0A087TWY4_STEMI</name>
<dbReference type="InterPro" id="IPR039878">
    <property type="entry name" value="RBM33"/>
</dbReference>
<dbReference type="GO" id="GO:0003723">
    <property type="term" value="F:RNA binding"/>
    <property type="evidence" value="ECO:0007669"/>
    <property type="project" value="TreeGrafter"/>
</dbReference>
<feature type="compositionally biased region" description="Polar residues" evidence="2">
    <location>
        <begin position="956"/>
        <end position="981"/>
    </location>
</feature>
<dbReference type="STRING" id="407821.A0A087TWY4"/>
<feature type="region of interest" description="Disordered" evidence="2">
    <location>
        <begin position="94"/>
        <end position="195"/>
    </location>
</feature>
<dbReference type="Proteomes" id="UP000054359">
    <property type="component" value="Unassembled WGS sequence"/>
</dbReference>
<gene>
    <name evidence="3" type="ORF">X975_15276</name>
</gene>
<keyword evidence="1" id="KW-0175">Coiled coil</keyword>
<evidence type="ECO:0000313" key="3">
    <source>
        <dbReference type="EMBL" id="KFM69623.1"/>
    </source>
</evidence>
<dbReference type="PANTHER" id="PTHR22014:SF2">
    <property type="entry name" value="RNA-BINDING PROTEIN 33"/>
    <property type="match status" value="1"/>
</dbReference>
<feature type="non-terminal residue" evidence="3">
    <location>
        <position position="1078"/>
    </location>
</feature>
<proteinExistence type="predicted"/>
<dbReference type="PANTHER" id="PTHR22014">
    <property type="entry name" value="RNA-BINDING PROTEIN 33"/>
    <property type="match status" value="1"/>
</dbReference>
<feature type="compositionally biased region" description="Basic and acidic residues" evidence="2">
    <location>
        <begin position="184"/>
        <end position="194"/>
    </location>
</feature>
<reference evidence="3 4" key="1">
    <citation type="submission" date="2013-11" db="EMBL/GenBank/DDBJ databases">
        <title>Genome sequencing of Stegodyphus mimosarum.</title>
        <authorList>
            <person name="Bechsgaard J."/>
        </authorList>
    </citation>
    <scope>NUCLEOTIDE SEQUENCE [LARGE SCALE GENOMIC DNA]</scope>
</reference>
<keyword evidence="4" id="KW-1185">Reference proteome</keyword>
<feature type="coiled-coil region" evidence="1">
    <location>
        <begin position="571"/>
        <end position="617"/>
    </location>
</feature>
<protein>
    <submittedName>
        <fullName evidence="3">Uncharacterized protein</fullName>
    </submittedName>
</protein>
<feature type="compositionally biased region" description="Acidic residues" evidence="2">
    <location>
        <begin position="172"/>
        <end position="183"/>
    </location>
</feature>
<feature type="region of interest" description="Disordered" evidence="2">
    <location>
        <begin position="720"/>
        <end position="756"/>
    </location>
</feature>
<dbReference type="OrthoDB" id="5990677at2759"/>
<accession>A0A087TWY4</accession>
<dbReference type="InterPro" id="IPR035979">
    <property type="entry name" value="RBD_domain_sf"/>
</dbReference>
<feature type="region of interest" description="Disordered" evidence="2">
    <location>
        <begin position="317"/>
        <end position="337"/>
    </location>
</feature>
<evidence type="ECO:0000256" key="1">
    <source>
        <dbReference type="SAM" id="Coils"/>
    </source>
</evidence>
<feature type="compositionally biased region" description="Basic and acidic residues" evidence="2">
    <location>
        <begin position="124"/>
        <end position="149"/>
    </location>
</feature>
<sequence>MDDDLLADDGQFKDDGLDDLDIDQEAALLGLSDEEAEGERAEQELEYIDEDGNPVDIGENNAELYEVANIEASDKLSNLGDDDVLELDLDAELDSFTQEDPDLLVRESPAKGYNDNLISLTSQAERDKPTARRKEPRHSPERANERNKNENYSNQSHSSRHDARDSFFQEQAYDEESEDESVEDDHRERFKSERSNIITLTPAKKRTDIPDTLESVISKEETAKIQAFLENEQKRKMRFKGKNPARMKNIGRFQRPHQTFSGIPAQQTQYAPSNTSQVAPTTSTQPRKILINPHFRGLRLPPPTPSDQVHTIEETPQVSVPPVSYETSQNFPPPTYSHELPPQMPVAPPVFSTPPPSVPYKQPDYSSSSHIQQPPPSMWPTTPDMTPNTYTAPPPILNYSDHLTQVPPNYHSSYSLNNFPTTSYQSTPVPLPQTVNYSQMPPPIHVQSSSYAPPPVVSAPPTYVTAMHYSNNQQRSQELNLHQQYHDHGKAQHSVTQHIQRNKFSQNQRFSRPEKRPANSNIKPVPIKQLRMEHPQKKSNIHVNNSNIREIPLVDTLPSIKEEKKKPVPIVEEEDEKTKELRMKIEEQKLLRAQILKRKEERRRQMAAQRLLELKKRQAEQNKNIVTISQKPEQQNVVKVPQAQVALPTKISVKERIGLPPNKTVVPMKKKVIVVRKKVPPVSNTAALPPEAKKIPNVGQKPGLQTVMQSQKIQLQNKTAGIKPNQVSKPSVVSTQPAQESSVQKTLPDNKSETTKPEMKVNVVANEKKSTQVASQPPKGKVIRLPTRRQPFQRLPFHAPLNMNIPNQRMPGPRFAGPRGPQFHSPPFMEHRMRFPGHGPPMNDMRMPPPPFQEPRPPLLPYMPPGERGPFNQFFSPDGPFEGNKPPFRMRVPGFQNFPPRSMDMFRERFPPPQFPNQMPPMRQMFERNGPGFQRPRFQNLNAKKKPLPAKPIPNQQKPSNGYKTTQPKESGVASDSQAVAKQTAPKQVITLVTKSSEEKQILKLNSKSVLSENTNIPKTQSVSVENLSSSTNEMQLKKLCSSVGVVENIQLLKAERKAVIKFKEPIQALNFQKKYQR</sequence>
<dbReference type="OMA" id="FQNERTM"/>
<dbReference type="InterPro" id="IPR012677">
    <property type="entry name" value="Nucleotide-bd_a/b_plait_sf"/>
</dbReference>
<dbReference type="Pfam" id="PF23085">
    <property type="entry name" value="RRM_PARP14_3"/>
    <property type="match status" value="1"/>
</dbReference>
<feature type="region of interest" description="Disordered" evidence="2">
    <location>
        <begin position="360"/>
        <end position="380"/>
    </location>
</feature>
<dbReference type="AlphaFoldDB" id="A0A087TWY4"/>
<dbReference type="EMBL" id="KK117123">
    <property type="protein sequence ID" value="KFM69623.1"/>
    <property type="molecule type" value="Genomic_DNA"/>
</dbReference>
<dbReference type="SUPFAM" id="SSF54928">
    <property type="entry name" value="RNA-binding domain, RBD"/>
    <property type="match status" value="1"/>
</dbReference>
<dbReference type="Gene3D" id="3.30.70.330">
    <property type="match status" value="1"/>
</dbReference>
<evidence type="ECO:0000313" key="4">
    <source>
        <dbReference type="Proteomes" id="UP000054359"/>
    </source>
</evidence>
<evidence type="ECO:0000256" key="2">
    <source>
        <dbReference type="SAM" id="MobiDB-lite"/>
    </source>
</evidence>
<feature type="compositionally biased region" description="Polar residues" evidence="2">
    <location>
        <begin position="720"/>
        <end position="747"/>
    </location>
</feature>
<feature type="region of interest" description="Disordered" evidence="2">
    <location>
        <begin position="926"/>
        <end position="981"/>
    </location>
</feature>
<organism evidence="3 4">
    <name type="scientific">Stegodyphus mimosarum</name>
    <name type="common">African social velvet spider</name>
    <dbReference type="NCBI Taxonomy" id="407821"/>
    <lineage>
        <taxon>Eukaryota</taxon>
        <taxon>Metazoa</taxon>
        <taxon>Ecdysozoa</taxon>
        <taxon>Arthropoda</taxon>
        <taxon>Chelicerata</taxon>
        <taxon>Arachnida</taxon>
        <taxon>Araneae</taxon>
        <taxon>Araneomorphae</taxon>
        <taxon>Entelegynae</taxon>
        <taxon>Eresoidea</taxon>
        <taxon>Eresidae</taxon>
        <taxon>Stegodyphus</taxon>
    </lineage>
</organism>